<sequence>MKFRCIVGIHKWIVGVGWSGNRWSDNAQRFDSCSCCNKTRWVDDQKGYDNMIKEMEYWSSKSGIREKRLSKILDK</sequence>
<reference evidence="1" key="1">
    <citation type="submission" date="2021-06" db="EMBL/GenBank/DDBJ databases">
        <authorList>
            <person name="Gannon L."/>
            <person name="Redgwell R T."/>
            <person name="Michniewski S."/>
            <person name="Harrison D C."/>
            <person name="Millard A."/>
        </authorList>
    </citation>
    <scope>NUCLEOTIDE SEQUENCE</scope>
</reference>
<proteinExistence type="predicted"/>
<dbReference type="EMBL" id="OU342829">
    <property type="protein sequence ID" value="CAG7581686.1"/>
    <property type="molecule type" value="Genomic_DNA"/>
</dbReference>
<evidence type="ECO:0000313" key="1">
    <source>
        <dbReference type="EMBL" id="CAG7581686.1"/>
    </source>
</evidence>
<protein>
    <submittedName>
        <fullName evidence="1">Uncharacterized protein</fullName>
    </submittedName>
</protein>
<organism evidence="1">
    <name type="scientific">uncultured marine phage</name>
    <dbReference type="NCBI Taxonomy" id="707152"/>
    <lineage>
        <taxon>Viruses</taxon>
        <taxon>environmental samples</taxon>
    </lineage>
</organism>
<gene>
    <name evidence="1" type="ORF">SLAVMIC_00975</name>
</gene>
<accession>A0A8D9CG24</accession>
<name>A0A8D9CG24_9VIRU</name>